<evidence type="ECO:0000313" key="3">
    <source>
        <dbReference type="Proteomes" id="UP000762676"/>
    </source>
</evidence>
<dbReference type="Proteomes" id="UP000762676">
    <property type="component" value="Unassembled WGS sequence"/>
</dbReference>
<proteinExistence type="predicted"/>
<organism evidence="2 3">
    <name type="scientific">Elysia marginata</name>
    <dbReference type="NCBI Taxonomy" id="1093978"/>
    <lineage>
        <taxon>Eukaryota</taxon>
        <taxon>Metazoa</taxon>
        <taxon>Spiralia</taxon>
        <taxon>Lophotrochozoa</taxon>
        <taxon>Mollusca</taxon>
        <taxon>Gastropoda</taxon>
        <taxon>Heterobranchia</taxon>
        <taxon>Euthyneura</taxon>
        <taxon>Panpulmonata</taxon>
        <taxon>Sacoglossa</taxon>
        <taxon>Placobranchoidea</taxon>
        <taxon>Plakobranchidae</taxon>
        <taxon>Elysia</taxon>
    </lineage>
</organism>
<name>A0AAV4GM20_9GAST</name>
<dbReference type="AlphaFoldDB" id="A0AAV4GM20"/>
<comment type="caution">
    <text evidence="2">The sequence shown here is derived from an EMBL/GenBank/DDBJ whole genome shotgun (WGS) entry which is preliminary data.</text>
</comment>
<gene>
    <name evidence="2" type="ORF">ElyMa_000711600</name>
</gene>
<reference evidence="2 3" key="1">
    <citation type="journal article" date="2021" name="Elife">
        <title>Chloroplast acquisition without the gene transfer in kleptoplastic sea slugs, Plakobranchus ocellatus.</title>
        <authorList>
            <person name="Maeda T."/>
            <person name="Takahashi S."/>
            <person name="Yoshida T."/>
            <person name="Shimamura S."/>
            <person name="Takaki Y."/>
            <person name="Nagai Y."/>
            <person name="Toyoda A."/>
            <person name="Suzuki Y."/>
            <person name="Arimoto A."/>
            <person name="Ishii H."/>
            <person name="Satoh N."/>
            <person name="Nishiyama T."/>
            <person name="Hasebe M."/>
            <person name="Maruyama T."/>
            <person name="Minagawa J."/>
            <person name="Obokata J."/>
            <person name="Shigenobu S."/>
        </authorList>
    </citation>
    <scope>NUCLEOTIDE SEQUENCE [LARGE SCALE GENOMIC DNA]</scope>
</reference>
<dbReference type="EMBL" id="BMAT01001464">
    <property type="protein sequence ID" value="GFR86086.1"/>
    <property type="molecule type" value="Genomic_DNA"/>
</dbReference>
<keyword evidence="3" id="KW-1185">Reference proteome</keyword>
<sequence length="118" mass="13668">MTFQFFTCISLKKNDTGRRLVKGPRHNSVHQARGDKFAAWCHPTFNAQEGEETKKQGSKRSITNNLTSPESLEKRRSLEKFFMEIRYMLLYSRRLCIVKQATPAMPVDAHLVEALQHT</sequence>
<feature type="region of interest" description="Disordered" evidence="1">
    <location>
        <begin position="48"/>
        <end position="72"/>
    </location>
</feature>
<feature type="compositionally biased region" description="Polar residues" evidence="1">
    <location>
        <begin position="59"/>
        <end position="70"/>
    </location>
</feature>
<protein>
    <submittedName>
        <fullName evidence="2">Uncharacterized protein</fullName>
    </submittedName>
</protein>
<accession>A0AAV4GM20</accession>
<evidence type="ECO:0000313" key="2">
    <source>
        <dbReference type="EMBL" id="GFR86086.1"/>
    </source>
</evidence>
<evidence type="ECO:0000256" key="1">
    <source>
        <dbReference type="SAM" id="MobiDB-lite"/>
    </source>
</evidence>